<keyword evidence="1" id="KW-0175">Coiled coil</keyword>
<evidence type="ECO:0000313" key="4">
    <source>
        <dbReference type="Proteomes" id="UP000228934"/>
    </source>
</evidence>
<sequence length="197" mass="23303">MMSILHTAWFFLAQQPVMAALVFVVLIALLQALYHIRANRELHREHEQLLHDVAYLSLEKEELEEESLHLIEENCKMTQRIDIIRDRNLSDVSEENNQLFHDVALLTLEKQEIQEKNQFLQTENQNLLQTVAQLSARRPPEANEEVPPQMWQNYATLLEENERLKAKYENLTVQRDQAMRYYQHVDKARTPNKCPLS</sequence>
<dbReference type="EMBL" id="KZ060178">
    <property type="protein sequence ID" value="PIO12689.1"/>
    <property type="molecule type" value="Genomic_DNA"/>
</dbReference>
<keyword evidence="4" id="KW-1185">Reference proteome</keyword>
<name>A0A2G9QAN5_AQUCT</name>
<evidence type="ECO:0000256" key="1">
    <source>
        <dbReference type="SAM" id="Coils"/>
    </source>
</evidence>
<proteinExistence type="predicted"/>
<organism evidence="3 4">
    <name type="scientific">Aquarana catesbeiana</name>
    <name type="common">American bullfrog</name>
    <name type="synonym">Rana catesbeiana</name>
    <dbReference type="NCBI Taxonomy" id="8400"/>
    <lineage>
        <taxon>Eukaryota</taxon>
        <taxon>Metazoa</taxon>
        <taxon>Chordata</taxon>
        <taxon>Craniata</taxon>
        <taxon>Vertebrata</taxon>
        <taxon>Euteleostomi</taxon>
        <taxon>Amphibia</taxon>
        <taxon>Batrachia</taxon>
        <taxon>Anura</taxon>
        <taxon>Neobatrachia</taxon>
        <taxon>Ranoidea</taxon>
        <taxon>Ranidae</taxon>
        <taxon>Aquarana</taxon>
    </lineage>
</organism>
<evidence type="ECO:0000256" key="2">
    <source>
        <dbReference type="SAM" id="Phobius"/>
    </source>
</evidence>
<reference evidence="4" key="1">
    <citation type="journal article" date="2017" name="Nat. Commun.">
        <title>The North American bullfrog draft genome provides insight into hormonal regulation of long noncoding RNA.</title>
        <authorList>
            <person name="Hammond S.A."/>
            <person name="Warren R.L."/>
            <person name="Vandervalk B.P."/>
            <person name="Kucuk E."/>
            <person name="Khan H."/>
            <person name="Gibb E.A."/>
            <person name="Pandoh P."/>
            <person name="Kirk H."/>
            <person name="Zhao Y."/>
            <person name="Jones M."/>
            <person name="Mungall A.J."/>
            <person name="Coope R."/>
            <person name="Pleasance S."/>
            <person name="Moore R.A."/>
            <person name="Holt R.A."/>
            <person name="Round J.M."/>
            <person name="Ohora S."/>
            <person name="Walle B.V."/>
            <person name="Veldhoen N."/>
            <person name="Helbing C.C."/>
            <person name="Birol I."/>
        </authorList>
    </citation>
    <scope>NUCLEOTIDE SEQUENCE [LARGE SCALE GENOMIC DNA]</scope>
</reference>
<keyword evidence="2" id="KW-0812">Transmembrane</keyword>
<feature type="coiled-coil region" evidence="1">
    <location>
        <begin position="103"/>
        <end position="181"/>
    </location>
</feature>
<gene>
    <name evidence="3" type="ORF">AB205_0194610</name>
</gene>
<evidence type="ECO:0000313" key="3">
    <source>
        <dbReference type="EMBL" id="PIO12689.1"/>
    </source>
</evidence>
<keyword evidence="2" id="KW-0472">Membrane</keyword>
<dbReference type="AlphaFoldDB" id="A0A2G9QAN5"/>
<accession>A0A2G9QAN5</accession>
<feature type="transmembrane region" description="Helical" evidence="2">
    <location>
        <begin position="12"/>
        <end position="34"/>
    </location>
</feature>
<keyword evidence="2" id="KW-1133">Transmembrane helix</keyword>
<dbReference type="Proteomes" id="UP000228934">
    <property type="component" value="Unassembled WGS sequence"/>
</dbReference>
<dbReference type="OrthoDB" id="10651049at2759"/>
<protein>
    <submittedName>
        <fullName evidence="3">Uncharacterized protein</fullName>
    </submittedName>
</protein>